<feature type="region of interest" description="Disordered" evidence="1">
    <location>
        <begin position="63"/>
        <end position="94"/>
    </location>
</feature>
<organism evidence="2 3">
    <name type="scientific">Durusdinium trenchii</name>
    <dbReference type="NCBI Taxonomy" id="1381693"/>
    <lineage>
        <taxon>Eukaryota</taxon>
        <taxon>Sar</taxon>
        <taxon>Alveolata</taxon>
        <taxon>Dinophyceae</taxon>
        <taxon>Suessiales</taxon>
        <taxon>Symbiodiniaceae</taxon>
        <taxon>Durusdinium</taxon>
    </lineage>
</organism>
<evidence type="ECO:0000313" key="3">
    <source>
        <dbReference type="Proteomes" id="UP001642484"/>
    </source>
</evidence>
<feature type="non-terminal residue" evidence="2">
    <location>
        <position position="1"/>
    </location>
</feature>
<name>A0ABP0HFT9_9DINO</name>
<sequence>VFGPRNQRCNLAAHMVETRGGSALLAPKEDGRLDFREAGARDGMEQYVGVGQAKAWLLQNEEALPSQRSSSKSLDSSRLQRSSRSPKRPGHSLVVPVALPPDLPESEGVVKPHRSTALKLLEGGPPEGIETSESFIDVPAKQPVYRAVTGMETGSPLARMLNRQRREWDCACETRGLAPAHSTPAFDKIEREGSVRVLQASPTSTRRTLHPAIWGSPREAAPPRLYWPTMNGRSHEHGDVGSKHPIRLLSPAVSRRSVEPVALPDQTSESVAKAVFSVSPPMSCRSGLGVAESWNPPRGRAIPQPDFSWQPGKLRDPSVEKVRLVDEEVPKVTARTSVTSLVPEVVPPVSRATLGSLSCDRKKIAFTPSWSRSTLTPQRPQVLAQDVSVTPPIRSHFPPAVYRESEPTTIKRPAVVVRCVRSPILLHASHVPVPMRALRIPDNARPVREVK</sequence>
<dbReference type="EMBL" id="CAXAMN010000325">
    <property type="protein sequence ID" value="CAK8987710.1"/>
    <property type="molecule type" value="Genomic_DNA"/>
</dbReference>
<feature type="compositionally biased region" description="Low complexity" evidence="1">
    <location>
        <begin position="65"/>
        <end position="83"/>
    </location>
</feature>
<protein>
    <submittedName>
        <fullName evidence="2">Uncharacterized protein</fullName>
    </submittedName>
</protein>
<comment type="caution">
    <text evidence="2">The sequence shown here is derived from an EMBL/GenBank/DDBJ whole genome shotgun (WGS) entry which is preliminary data.</text>
</comment>
<keyword evidence="3" id="KW-1185">Reference proteome</keyword>
<evidence type="ECO:0000256" key="1">
    <source>
        <dbReference type="SAM" id="MobiDB-lite"/>
    </source>
</evidence>
<gene>
    <name evidence="2" type="ORF">CCMP2556_LOCUS975</name>
</gene>
<evidence type="ECO:0000313" key="2">
    <source>
        <dbReference type="EMBL" id="CAK8987710.1"/>
    </source>
</evidence>
<proteinExistence type="predicted"/>
<reference evidence="2 3" key="1">
    <citation type="submission" date="2024-02" db="EMBL/GenBank/DDBJ databases">
        <authorList>
            <person name="Chen Y."/>
            <person name="Shah S."/>
            <person name="Dougan E. K."/>
            <person name="Thang M."/>
            <person name="Chan C."/>
        </authorList>
    </citation>
    <scope>NUCLEOTIDE SEQUENCE [LARGE SCALE GENOMIC DNA]</scope>
</reference>
<accession>A0ABP0HFT9</accession>
<dbReference type="Proteomes" id="UP001642484">
    <property type="component" value="Unassembled WGS sequence"/>
</dbReference>